<dbReference type="OrthoDB" id="9801609at2"/>
<feature type="domain" description="Glycosyltransferase subfamily 4-like N-terminal" evidence="3">
    <location>
        <begin position="22"/>
        <end position="173"/>
    </location>
</feature>
<reference evidence="4 5" key="1">
    <citation type="submission" date="2018-05" db="EMBL/GenBank/DDBJ databases">
        <title>Flavobacterium sp. MEBiC07310.</title>
        <authorList>
            <person name="Baek K."/>
        </authorList>
    </citation>
    <scope>NUCLEOTIDE SEQUENCE [LARGE SCALE GENOMIC DNA]</scope>
    <source>
        <strain evidence="4 5">MEBiC07310</strain>
    </source>
</reference>
<dbReference type="InterPro" id="IPR028098">
    <property type="entry name" value="Glyco_trans_4-like_N"/>
</dbReference>
<keyword evidence="1 4" id="KW-0808">Transferase</keyword>
<dbReference type="SUPFAM" id="SSF53756">
    <property type="entry name" value="UDP-Glycosyltransferase/glycogen phosphorylase"/>
    <property type="match status" value="1"/>
</dbReference>
<dbReference type="KEGG" id="fse:DI487_07215"/>
<dbReference type="Gene3D" id="3.40.50.2000">
    <property type="entry name" value="Glycogen Phosphorylase B"/>
    <property type="match status" value="2"/>
</dbReference>
<proteinExistence type="predicted"/>
<dbReference type="RefSeq" id="WP_109569041.1">
    <property type="nucleotide sequence ID" value="NZ_CP029463.1"/>
</dbReference>
<organism evidence="4 5">
    <name type="scientific">Flavobacterium sediminis</name>
    <dbReference type="NCBI Taxonomy" id="2201181"/>
    <lineage>
        <taxon>Bacteria</taxon>
        <taxon>Pseudomonadati</taxon>
        <taxon>Bacteroidota</taxon>
        <taxon>Flavobacteriia</taxon>
        <taxon>Flavobacteriales</taxon>
        <taxon>Flavobacteriaceae</taxon>
        <taxon>Flavobacterium</taxon>
    </lineage>
</organism>
<gene>
    <name evidence="4" type="ORF">DI487_07215</name>
</gene>
<dbReference type="PANTHER" id="PTHR46401">
    <property type="entry name" value="GLYCOSYLTRANSFERASE WBBK-RELATED"/>
    <property type="match status" value="1"/>
</dbReference>
<keyword evidence="5" id="KW-1185">Reference proteome</keyword>
<feature type="domain" description="Glycosyl transferase family 1" evidence="2">
    <location>
        <begin position="191"/>
        <end position="340"/>
    </location>
</feature>
<dbReference type="Pfam" id="PF13439">
    <property type="entry name" value="Glyco_transf_4"/>
    <property type="match status" value="1"/>
</dbReference>
<dbReference type="GO" id="GO:0016757">
    <property type="term" value="F:glycosyltransferase activity"/>
    <property type="evidence" value="ECO:0007669"/>
    <property type="project" value="InterPro"/>
</dbReference>
<dbReference type="CDD" id="cd03809">
    <property type="entry name" value="GT4_MtfB-like"/>
    <property type="match status" value="1"/>
</dbReference>
<dbReference type="Proteomes" id="UP000245429">
    <property type="component" value="Chromosome"/>
</dbReference>
<dbReference type="AlphaFoldDB" id="A0A2U8QU79"/>
<sequence>MNNERRLRIMVDCHKFDEDYQGITTYIEGLYKKLVEQETIVFYFAARNINKLKETFGEKDNIKYIKLNYRNKWLRLLIDFPRIITLHKIDFAHFQYIVPPFKFCKYINTIHDVLFLDYPVFFNRKYILKNKFLFKASSKLSDVVLTVSNYSKERIISNFKLNKPVFVTPNAVNEVYYQKYNKEEIQTNLNKKYNLQKYFLLVSRIEPRKNHLLLLKTFIEKAYYKDYDLVFVGKKDLDYKELEVFLSNQTKEVKEKIYFFDHVNNTELLDLIRGAELSVYPSLAEGFGIPPLETLAANIPTVCSNTTAMKDFSFLKEYQFNPEDSNDLAGKIYFALHNKEILPLIKEMKTKYNWETSANKYLEAIRFKNPN</sequence>
<name>A0A2U8QU79_9FLAO</name>
<dbReference type="Pfam" id="PF00534">
    <property type="entry name" value="Glycos_transf_1"/>
    <property type="match status" value="1"/>
</dbReference>
<dbReference type="PANTHER" id="PTHR46401:SF2">
    <property type="entry name" value="GLYCOSYLTRANSFERASE WBBK-RELATED"/>
    <property type="match status" value="1"/>
</dbReference>
<evidence type="ECO:0000256" key="1">
    <source>
        <dbReference type="ARBA" id="ARBA00022679"/>
    </source>
</evidence>
<dbReference type="InterPro" id="IPR001296">
    <property type="entry name" value="Glyco_trans_1"/>
</dbReference>
<dbReference type="EMBL" id="CP029463">
    <property type="protein sequence ID" value="AWM13673.1"/>
    <property type="molecule type" value="Genomic_DNA"/>
</dbReference>
<evidence type="ECO:0000259" key="3">
    <source>
        <dbReference type="Pfam" id="PF13439"/>
    </source>
</evidence>
<evidence type="ECO:0000313" key="4">
    <source>
        <dbReference type="EMBL" id="AWM13673.1"/>
    </source>
</evidence>
<accession>A0A2U8QU79</accession>
<evidence type="ECO:0000259" key="2">
    <source>
        <dbReference type="Pfam" id="PF00534"/>
    </source>
</evidence>
<evidence type="ECO:0000313" key="5">
    <source>
        <dbReference type="Proteomes" id="UP000245429"/>
    </source>
</evidence>
<protein>
    <submittedName>
        <fullName evidence="4">Glycosyltransferase family 1 protein</fullName>
    </submittedName>
</protein>